<keyword evidence="8 12" id="KW-0460">Magnesium</keyword>
<organism evidence="14">
    <name type="scientific">Dunaliella tertiolecta</name>
    <name type="common">Green alga</name>
    <dbReference type="NCBI Taxonomy" id="3047"/>
    <lineage>
        <taxon>Eukaryota</taxon>
        <taxon>Viridiplantae</taxon>
        <taxon>Chlorophyta</taxon>
        <taxon>core chlorophytes</taxon>
        <taxon>Chlorophyceae</taxon>
        <taxon>CS clade</taxon>
        <taxon>Chlamydomonadales</taxon>
        <taxon>Dunaliellaceae</taxon>
        <taxon>Dunaliella</taxon>
    </lineage>
</organism>
<evidence type="ECO:0000256" key="13">
    <source>
        <dbReference type="SAM" id="MobiDB-lite"/>
    </source>
</evidence>
<comment type="cofactor">
    <cofactor evidence="1 12">
        <name>Mg(2+)</name>
        <dbReference type="ChEBI" id="CHEBI:18420"/>
    </cofactor>
</comment>
<keyword evidence="6 12" id="KW-0479">Metal-binding</keyword>
<keyword evidence="5" id="KW-0028">Amino-acid biosynthesis</keyword>
<dbReference type="Gene3D" id="3.30.540.10">
    <property type="entry name" value="Fructose-1,6-Bisphosphatase, subunit A, domain 1"/>
    <property type="match status" value="1"/>
</dbReference>
<dbReference type="UniPathway" id="UPA00031">
    <property type="reaction ID" value="UER00013"/>
</dbReference>
<reference evidence="14" key="1">
    <citation type="submission" date="2021-01" db="EMBL/GenBank/DDBJ databases">
        <authorList>
            <person name="Corre E."/>
            <person name="Pelletier E."/>
            <person name="Niang G."/>
            <person name="Scheremetjew M."/>
            <person name="Finn R."/>
            <person name="Kale V."/>
            <person name="Holt S."/>
            <person name="Cochrane G."/>
            <person name="Meng A."/>
            <person name="Brown T."/>
            <person name="Cohen L."/>
        </authorList>
    </citation>
    <scope>NUCLEOTIDE SEQUENCE</scope>
    <source>
        <strain evidence="14">CCMP1320</strain>
    </source>
</reference>
<dbReference type="GO" id="GO:0000105">
    <property type="term" value="P:L-histidine biosynthetic process"/>
    <property type="evidence" value="ECO:0007669"/>
    <property type="project" value="UniProtKB-UniPathway"/>
</dbReference>
<dbReference type="InterPro" id="IPR051090">
    <property type="entry name" value="Inositol_monoP_superfamily"/>
</dbReference>
<evidence type="ECO:0000256" key="8">
    <source>
        <dbReference type="ARBA" id="ARBA00022842"/>
    </source>
</evidence>
<evidence type="ECO:0000256" key="5">
    <source>
        <dbReference type="ARBA" id="ARBA00022605"/>
    </source>
</evidence>
<dbReference type="PROSITE" id="PS00629">
    <property type="entry name" value="IMP_1"/>
    <property type="match status" value="1"/>
</dbReference>
<feature type="binding site" evidence="12">
    <location>
        <position position="178"/>
    </location>
    <ligand>
        <name>Mg(2+)</name>
        <dbReference type="ChEBI" id="CHEBI:18420"/>
        <label>1</label>
        <note>catalytic</note>
    </ligand>
</feature>
<feature type="binding site" evidence="12">
    <location>
        <position position="302"/>
    </location>
    <ligand>
        <name>Mg(2+)</name>
        <dbReference type="ChEBI" id="CHEBI:18420"/>
        <label>1</label>
        <note>catalytic</note>
    </ligand>
</feature>
<evidence type="ECO:0000256" key="4">
    <source>
        <dbReference type="ARBA" id="ARBA00013085"/>
    </source>
</evidence>
<feature type="region of interest" description="Disordered" evidence="13">
    <location>
        <begin position="1"/>
        <end position="24"/>
    </location>
</feature>
<comment type="similarity">
    <text evidence="3">Belongs to the inositol monophosphatase superfamily.</text>
</comment>
<feature type="compositionally biased region" description="Low complexity" evidence="13">
    <location>
        <begin position="12"/>
        <end position="24"/>
    </location>
</feature>
<dbReference type="EC" id="3.1.3.15" evidence="4"/>
<name>A0A7S3QME4_DUNTE</name>
<dbReference type="AlphaFoldDB" id="A0A7S3QME4"/>
<dbReference type="CDD" id="cd01641">
    <property type="entry name" value="Bacterial_IMPase_like_1"/>
    <property type="match status" value="1"/>
</dbReference>
<evidence type="ECO:0000256" key="7">
    <source>
        <dbReference type="ARBA" id="ARBA00022801"/>
    </source>
</evidence>
<protein>
    <recommendedName>
        <fullName evidence="4">histidinol-phosphatase</fullName>
        <ecNumber evidence="4">3.1.3.15</ecNumber>
    </recommendedName>
    <alternativeName>
        <fullName evidence="10">Histidinol-phosphate phosphatase</fullName>
    </alternativeName>
</protein>
<keyword evidence="7" id="KW-0378">Hydrolase</keyword>
<comment type="catalytic activity">
    <reaction evidence="11">
        <text>L-histidinol phosphate + H2O = L-histidinol + phosphate</text>
        <dbReference type="Rhea" id="RHEA:14465"/>
        <dbReference type="ChEBI" id="CHEBI:15377"/>
        <dbReference type="ChEBI" id="CHEBI:43474"/>
        <dbReference type="ChEBI" id="CHEBI:57699"/>
        <dbReference type="ChEBI" id="CHEBI:57980"/>
        <dbReference type="EC" id="3.1.3.15"/>
    </reaction>
</comment>
<evidence type="ECO:0000256" key="12">
    <source>
        <dbReference type="PIRSR" id="PIRSR600760-2"/>
    </source>
</evidence>
<evidence type="ECO:0000256" key="9">
    <source>
        <dbReference type="ARBA" id="ARBA00023102"/>
    </source>
</evidence>
<dbReference type="Gene3D" id="3.40.190.80">
    <property type="match status" value="1"/>
</dbReference>
<dbReference type="PANTHER" id="PTHR43200:SF6">
    <property type="entry name" value="3'(2'),5'-BISPHOSPHATE NUCLEOTIDASE"/>
    <property type="match status" value="1"/>
</dbReference>
<dbReference type="SUPFAM" id="SSF56655">
    <property type="entry name" value="Carbohydrate phosphatase"/>
    <property type="match status" value="1"/>
</dbReference>
<feature type="region of interest" description="Disordered" evidence="13">
    <location>
        <begin position="42"/>
        <end position="72"/>
    </location>
</feature>
<dbReference type="InterPro" id="IPR011809">
    <property type="entry name" value="His_9_proposed"/>
</dbReference>
<dbReference type="InterPro" id="IPR000760">
    <property type="entry name" value="Inositol_monophosphatase-like"/>
</dbReference>
<evidence type="ECO:0000256" key="2">
    <source>
        <dbReference type="ARBA" id="ARBA00004970"/>
    </source>
</evidence>
<comment type="pathway">
    <text evidence="2">Amino-acid biosynthesis; L-histidine biosynthesis; L-histidine from 5-phospho-alpha-D-ribose 1-diphosphate: step 8/9.</text>
</comment>
<dbReference type="PANTHER" id="PTHR43200">
    <property type="entry name" value="PHOSPHATASE"/>
    <property type="match status" value="1"/>
</dbReference>
<dbReference type="FunFam" id="3.40.190.80:FF:000013">
    <property type="entry name" value="Inositol monophosphatase"/>
    <property type="match status" value="1"/>
</dbReference>
<dbReference type="NCBIfam" id="TIGR02067">
    <property type="entry name" value="his_9_HisN"/>
    <property type="match status" value="1"/>
</dbReference>
<proteinExistence type="inferred from homology"/>
<evidence type="ECO:0000256" key="1">
    <source>
        <dbReference type="ARBA" id="ARBA00001946"/>
    </source>
</evidence>
<feature type="binding site" evidence="12">
    <location>
        <position position="159"/>
    </location>
    <ligand>
        <name>Mg(2+)</name>
        <dbReference type="ChEBI" id="CHEBI:18420"/>
        <label>1</label>
        <note>catalytic</note>
    </ligand>
</feature>
<dbReference type="GO" id="GO:0046872">
    <property type="term" value="F:metal ion binding"/>
    <property type="evidence" value="ECO:0007669"/>
    <property type="project" value="UniProtKB-KW"/>
</dbReference>
<dbReference type="GO" id="GO:0004401">
    <property type="term" value="F:histidinol-phosphatase activity"/>
    <property type="evidence" value="ECO:0007669"/>
    <property type="project" value="UniProtKB-EC"/>
</dbReference>
<accession>A0A7S3QME4</accession>
<dbReference type="PRINTS" id="PR00377">
    <property type="entry name" value="IMPHPHTASES"/>
</dbReference>
<feature type="compositionally biased region" description="Polar residues" evidence="13">
    <location>
        <begin position="46"/>
        <end position="60"/>
    </location>
</feature>
<dbReference type="InterPro" id="IPR020583">
    <property type="entry name" value="Inositol_monoP_metal-BS"/>
</dbReference>
<feature type="binding site" evidence="12">
    <location>
        <position position="181"/>
    </location>
    <ligand>
        <name>Mg(2+)</name>
        <dbReference type="ChEBI" id="CHEBI:18420"/>
        <label>1</label>
        <note>catalytic</note>
    </ligand>
</feature>
<evidence type="ECO:0000256" key="11">
    <source>
        <dbReference type="ARBA" id="ARBA00049158"/>
    </source>
</evidence>
<feature type="compositionally biased region" description="Basic residues" evidence="13">
    <location>
        <begin position="1"/>
        <end position="11"/>
    </location>
</feature>
<evidence type="ECO:0000256" key="6">
    <source>
        <dbReference type="ARBA" id="ARBA00022723"/>
    </source>
</evidence>
<evidence type="ECO:0000256" key="10">
    <source>
        <dbReference type="ARBA" id="ARBA00033209"/>
    </source>
</evidence>
<keyword evidence="9" id="KW-0368">Histidine biosynthesis</keyword>
<evidence type="ECO:0000313" key="14">
    <source>
        <dbReference type="EMBL" id="CAE0486976.1"/>
    </source>
</evidence>
<sequence length="362" mass="38495">MLSATHHRVHALAHSTSSSPSPLILRPLSSLSVPSSSYVSASTPSCRTLPNTPSISQGQHSTRRKRGVRGSAPMSRLVAAGVGGESSVQLPPDVQGPCVDLAHKLADAAAAITRQYFRAPFDVETKLDASPVTIADKQAETAMRELLTQHVPEHGVFGEEHGVKFGSGAGTPYMWVLDPIDGTKSFITGKPLFGTLISLLYNGTPVLGIIDQPILKERWLGVAGKPSTLNGQPISTRPCQDISKAYLYATTPHMFEGASEAAFNRVRDAVRIPMYGCDCYAYGLLAAGHTDIVCEADLKPYDYMALVPIIKGAGGCITDWAGGALSWQPNPGDTDLVSSWPNEVLATGDARVHEVALKLLQG</sequence>
<feature type="binding site" evidence="12">
    <location>
        <position position="180"/>
    </location>
    <ligand>
        <name>Mg(2+)</name>
        <dbReference type="ChEBI" id="CHEBI:18420"/>
        <label>1</label>
        <note>catalytic</note>
    </ligand>
</feature>
<gene>
    <name evidence="14" type="ORF">DTER00134_LOCUS2016</name>
</gene>
<dbReference type="Pfam" id="PF00459">
    <property type="entry name" value="Inositol_P"/>
    <property type="match status" value="1"/>
</dbReference>
<evidence type="ECO:0000256" key="3">
    <source>
        <dbReference type="ARBA" id="ARBA00009759"/>
    </source>
</evidence>
<dbReference type="EMBL" id="HBIP01004263">
    <property type="protein sequence ID" value="CAE0486976.1"/>
    <property type="molecule type" value="Transcribed_RNA"/>
</dbReference>